<evidence type="ECO:0008006" key="3">
    <source>
        <dbReference type="Google" id="ProtNLM"/>
    </source>
</evidence>
<name>A0A143PT69_LUTPR</name>
<dbReference type="Pfam" id="PF08002">
    <property type="entry name" value="DUF1697"/>
    <property type="match status" value="1"/>
</dbReference>
<dbReference type="OrthoDB" id="9806494at2"/>
<proteinExistence type="predicted"/>
<gene>
    <name evidence="1" type="ORF">LuPra_05044</name>
</gene>
<dbReference type="PANTHER" id="PTHR36439">
    <property type="entry name" value="BLL4334 PROTEIN"/>
    <property type="match status" value="1"/>
</dbReference>
<dbReference type="EMBL" id="CP015136">
    <property type="protein sequence ID" value="AMY11782.1"/>
    <property type="molecule type" value="Genomic_DNA"/>
</dbReference>
<dbReference type="InterPro" id="IPR012545">
    <property type="entry name" value="DUF1697"/>
</dbReference>
<sequence>MITYAGLVRGINVGKARRLPMADLRALVKAEGFTDPRTLLNSGNVVFAGAKQPFPRLAARLESAIETRAGFRPHVVVVDAAWVDAVMQENSLTQADNPSRLLVAFVQDTDRLQSVRELASRDWGSEALAVGSRAAYIWLPDGILESRVLSEVVARVGPWITTRNWTTVQKLQALMR</sequence>
<dbReference type="SUPFAM" id="SSF160379">
    <property type="entry name" value="SP0830-like"/>
    <property type="match status" value="1"/>
</dbReference>
<dbReference type="Proteomes" id="UP000076079">
    <property type="component" value="Chromosome"/>
</dbReference>
<dbReference type="PIRSF" id="PIRSF008502">
    <property type="entry name" value="UCP008502"/>
    <property type="match status" value="1"/>
</dbReference>
<dbReference type="RefSeq" id="WP_157899641.1">
    <property type="nucleotide sequence ID" value="NZ_CP015136.1"/>
</dbReference>
<reference evidence="1 2" key="1">
    <citation type="journal article" date="2016" name="Genome Announc.">
        <title>First Complete Genome Sequence of a Subdivision 6 Acidobacterium Strain.</title>
        <authorList>
            <person name="Huang S."/>
            <person name="Vieira S."/>
            <person name="Bunk B."/>
            <person name="Riedel T."/>
            <person name="Sproer C."/>
            <person name="Overmann J."/>
        </authorList>
    </citation>
    <scope>NUCLEOTIDE SEQUENCE [LARGE SCALE GENOMIC DNA]</scope>
    <source>
        <strain evidence="2">DSM 100886 HEG_-6_39</strain>
    </source>
</reference>
<reference evidence="2" key="2">
    <citation type="submission" date="2016-04" db="EMBL/GenBank/DDBJ databases">
        <title>First Complete Genome Sequence of a Subdivision 6 Acidobacterium.</title>
        <authorList>
            <person name="Huang S."/>
            <person name="Vieira S."/>
            <person name="Bunk B."/>
            <person name="Riedel T."/>
            <person name="Sproeer C."/>
            <person name="Overmann J."/>
        </authorList>
    </citation>
    <scope>NUCLEOTIDE SEQUENCE [LARGE SCALE GENOMIC DNA]</scope>
    <source>
        <strain evidence="2">DSM 100886 HEG_-6_39</strain>
    </source>
</reference>
<evidence type="ECO:0000313" key="2">
    <source>
        <dbReference type="Proteomes" id="UP000076079"/>
    </source>
</evidence>
<evidence type="ECO:0000313" key="1">
    <source>
        <dbReference type="EMBL" id="AMY11782.1"/>
    </source>
</evidence>
<dbReference type="Gene3D" id="3.30.70.1280">
    <property type="entry name" value="SP0830-like domains"/>
    <property type="match status" value="1"/>
</dbReference>
<accession>A0A143PT69</accession>
<dbReference type="PANTHER" id="PTHR36439:SF1">
    <property type="entry name" value="DUF1697 DOMAIN-CONTAINING PROTEIN"/>
    <property type="match status" value="1"/>
</dbReference>
<organism evidence="1 2">
    <name type="scientific">Luteitalea pratensis</name>
    <dbReference type="NCBI Taxonomy" id="1855912"/>
    <lineage>
        <taxon>Bacteria</taxon>
        <taxon>Pseudomonadati</taxon>
        <taxon>Acidobacteriota</taxon>
        <taxon>Vicinamibacteria</taxon>
        <taxon>Vicinamibacterales</taxon>
        <taxon>Vicinamibacteraceae</taxon>
        <taxon>Luteitalea</taxon>
    </lineage>
</organism>
<dbReference type="AlphaFoldDB" id="A0A143PT69"/>
<dbReference type="STRING" id="1855912.LuPra_05044"/>
<keyword evidence="2" id="KW-1185">Reference proteome</keyword>
<protein>
    <recommendedName>
        <fullName evidence="3">DUF1697 domain-containing protein</fullName>
    </recommendedName>
</protein>
<dbReference type="KEGG" id="abac:LuPra_05044"/>